<accession>A0ABS1B693</accession>
<dbReference type="Proteomes" id="UP000612352">
    <property type="component" value="Unassembled WGS sequence"/>
</dbReference>
<evidence type="ECO:0000259" key="1">
    <source>
        <dbReference type="Pfam" id="PF00296"/>
    </source>
</evidence>
<dbReference type="Gene3D" id="3.20.20.30">
    <property type="entry name" value="Luciferase-like domain"/>
    <property type="match status" value="1"/>
</dbReference>
<dbReference type="PANTHER" id="PTHR30137:SF15">
    <property type="entry name" value="BLL6902 PROTEIN"/>
    <property type="match status" value="1"/>
</dbReference>
<evidence type="ECO:0000313" key="3">
    <source>
        <dbReference type="Proteomes" id="UP000612352"/>
    </source>
</evidence>
<comment type="caution">
    <text evidence="2">The sequence shown here is derived from an EMBL/GenBank/DDBJ whole genome shotgun (WGS) entry which is preliminary data.</text>
</comment>
<dbReference type="PANTHER" id="PTHR30137">
    <property type="entry name" value="LUCIFERASE-LIKE MONOOXYGENASE"/>
    <property type="match status" value="1"/>
</dbReference>
<keyword evidence="3" id="KW-1185">Reference proteome</keyword>
<reference evidence="2 3" key="1">
    <citation type="submission" date="2020-12" db="EMBL/GenBank/DDBJ databases">
        <title>Brachybacterium sp. MASK1Z-5, whole genome shotgun sequence.</title>
        <authorList>
            <person name="Tuo L."/>
        </authorList>
    </citation>
    <scope>NUCLEOTIDE SEQUENCE [LARGE SCALE GENOMIC DNA]</scope>
    <source>
        <strain evidence="2 3">MASK1Z-5</strain>
    </source>
</reference>
<feature type="domain" description="Luciferase-like" evidence="1">
    <location>
        <begin position="32"/>
        <end position="245"/>
    </location>
</feature>
<name>A0ABS1B693_9MICO</name>
<dbReference type="InterPro" id="IPR036661">
    <property type="entry name" value="Luciferase-like_sf"/>
</dbReference>
<sequence length="359" mass="38610">MTTQTHSPDRRRPRSLGFLAFVDHTGIEPARTAGGRSQGLDDGLDLFERAEGMGIDAGYVRHRHLQDFLSAPLPFLAAAAQRTRTMALGTALIPLRFEQAGRLAEDAATTDLLAGGRLRLGVGSGYAKQDAVNERAFGPVDGDVRARVDQVLEDLLAFVDGEVVATADEFFETEDAGTPLRVRPQAPGLRSRIAYGAGSIASAERAGRLGIGLQVSTLQPADGTGRSFEELQRALIEAYRAASRTSGHGEGHVSASRQVLPVTRRSDLDDFAHLIKRDRQRQAAMREGTALIGGRPAAFGRVVADSPEEVARFLADDVALQAADEAILALPFGHPYDVVRRITTVFAEQVAPSLRQAWV</sequence>
<dbReference type="EMBL" id="JAEDAJ010000001">
    <property type="protein sequence ID" value="MBK0330135.1"/>
    <property type="molecule type" value="Genomic_DNA"/>
</dbReference>
<proteinExistence type="predicted"/>
<evidence type="ECO:0000313" key="2">
    <source>
        <dbReference type="EMBL" id="MBK0330135.1"/>
    </source>
</evidence>
<dbReference type="RefSeq" id="WP_200500788.1">
    <property type="nucleotide sequence ID" value="NZ_JAEDAJ010000001.1"/>
</dbReference>
<organism evidence="2 3">
    <name type="scientific">Brachybacterium halotolerans</name>
    <dbReference type="NCBI Taxonomy" id="2795215"/>
    <lineage>
        <taxon>Bacteria</taxon>
        <taxon>Bacillati</taxon>
        <taxon>Actinomycetota</taxon>
        <taxon>Actinomycetes</taxon>
        <taxon>Micrococcales</taxon>
        <taxon>Dermabacteraceae</taxon>
        <taxon>Brachybacterium</taxon>
    </lineage>
</organism>
<dbReference type="Pfam" id="PF00296">
    <property type="entry name" value="Bac_luciferase"/>
    <property type="match status" value="1"/>
</dbReference>
<protein>
    <submittedName>
        <fullName evidence="2">LLM class flavin-dependent oxidoreductase</fullName>
    </submittedName>
</protein>
<dbReference type="SUPFAM" id="SSF51679">
    <property type="entry name" value="Bacterial luciferase-like"/>
    <property type="match status" value="1"/>
</dbReference>
<gene>
    <name evidence="2" type="ORF">I8D64_01790</name>
</gene>
<dbReference type="InterPro" id="IPR050766">
    <property type="entry name" value="Bact_Lucif_Oxidored"/>
</dbReference>
<dbReference type="InterPro" id="IPR011251">
    <property type="entry name" value="Luciferase-like_dom"/>
</dbReference>